<reference evidence="13 14" key="1">
    <citation type="journal article" date="2014" name="Nature">
        <title>Sequential evolution of bacterial morphology by co-option of a developmental regulator.</title>
        <authorList>
            <person name="Jiang C."/>
            <person name="Brown P.J."/>
            <person name="Ducret A."/>
            <person name="Brun Y.V."/>
        </authorList>
    </citation>
    <scope>NUCLEOTIDE SEQUENCE [LARGE SCALE GENOMIC DNA]</scope>
    <source>
        <strain evidence="13 14">DSM 16100</strain>
    </source>
</reference>
<dbReference type="Gene3D" id="2.170.130.10">
    <property type="entry name" value="TonB-dependent receptor, plug domain"/>
    <property type="match status" value="1"/>
</dbReference>
<comment type="subcellular location">
    <subcellularLocation>
        <location evidence="1 8">Cell outer membrane</location>
        <topology evidence="1 8">Multi-pass membrane protein</topology>
    </subcellularLocation>
</comment>
<gene>
    <name evidence="13" type="ORF">ABENE_09215</name>
</gene>
<evidence type="ECO:0000256" key="7">
    <source>
        <dbReference type="ARBA" id="ARBA00023237"/>
    </source>
</evidence>
<dbReference type="PANTHER" id="PTHR40980">
    <property type="entry name" value="PLUG DOMAIN-CONTAINING PROTEIN"/>
    <property type="match status" value="1"/>
</dbReference>
<evidence type="ECO:0000256" key="1">
    <source>
        <dbReference type="ARBA" id="ARBA00004571"/>
    </source>
</evidence>
<protein>
    <recommendedName>
        <fullName evidence="15">TonB-denpendent receptor</fullName>
    </recommendedName>
</protein>
<keyword evidence="4 8" id="KW-0812">Transmembrane</keyword>
<keyword evidence="3 8" id="KW-1134">Transmembrane beta strand</keyword>
<evidence type="ECO:0000256" key="4">
    <source>
        <dbReference type="ARBA" id="ARBA00022692"/>
    </source>
</evidence>
<evidence type="ECO:0000313" key="13">
    <source>
        <dbReference type="EMBL" id="ESQ92331.1"/>
    </source>
</evidence>
<dbReference type="InterPro" id="IPR037066">
    <property type="entry name" value="Plug_dom_sf"/>
</dbReference>
<keyword evidence="10" id="KW-0732">Signal</keyword>
<dbReference type="InterPro" id="IPR039426">
    <property type="entry name" value="TonB-dep_rcpt-like"/>
</dbReference>
<keyword evidence="6 8" id="KW-0472">Membrane</keyword>
<dbReference type="EMBL" id="AWGB01000014">
    <property type="protein sequence ID" value="ESQ92331.1"/>
    <property type="molecule type" value="Genomic_DNA"/>
</dbReference>
<dbReference type="InterPro" id="IPR010104">
    <property type="entry name" value="TonB_rcpt_bac"/>
</dbReference>
<dbReference type="eggNOG" id="COG4771">
    <property type="taxonomic scope" value="Bacteria"/>
</dbReference>
<proteinExistence type="inferred from homology"/>
<evidence type="ECO:0008006" key="15">
    <source>
        <dbReference type="Google" id="ProtNLM"/>
    </source>
</evidence>
<evidence type="ECO:0000256" key="3">
    <source>
        <dbReference type="ARBA" id="ARBA00022452"/>
    </source>
</evidence>
<feature type="signal peptide" evidence="10">
    <location>
        <begin position="1"/>
        <end position="18"/>
    </location>
</feature>
<evidence type="ECO:0000259" key="11">
    <source>
        <dbReference type="Pfam" id="PF00593"/>
    </source>
</evidence>
<keyword evidence="2 8" id="KW-0813">Transport</keyword>
<dbReference type="Proteomes" id="UP000017837">
    <property type="component" value="Unassembled WGS sequence"/>
</dbReference>
<dbReference type="Gene3D" id="2.40.170.20">
    <property type="entry name" value="TonB-dependent receptor, beta-barrel domain"/>
    <property type="match status" value="1"/>
</dbReference>
<dbReference type="AlphaFoldDB" id="V4PVD8"/>
<organism evidence="13 14">
    <name type="scientific">Asticcacaulis benevestitus DSM 16100 = ATCC BAA-896</name>
    <dbReference type="NCBI Taxonomy" id="1121022"/>
    <lineage>
        <taxon>Bacteria</taxon>
        <taxon>Pseudomonadati</taxon>
        <taxon>Pseudomonadota</taxon>
        <taxon>Alphaproteobacteria</taxon>
        <taxon>Caulobacterales</taxon>
        <taxon>Caulobacteraceae</taxon>
        <taxon>Asticcacaulis</taxon>
    </lineage>
</organism>
<sequence length="947" mass="103569">MGASVAALICALPLSAFAQDSAQATEEPTTVVVTGQRLSNANSIGAQKKATGVVNVISADDLGKLPDANVADALARIPGVNVVVNQETGEGEYVSVRGMAGTFNAYSINGVRVALTDSASRKMSMTVLPPNGLKSISVSKTLTPDLDGDAIGGAVNFVTPTAFDFKKPTVRVFGALTHNDRAPDNGEGADGGQLQVDLARKFGEANRFGIFASAYYGKSAYSNEETENDGEWEPYRWRKDSEEAIDSRSMYLPGIDLDFRHGEQKRYGGNFSLDYHGDATQLYLRGQFAKLDRTGTNDYTDFRSRPTKRLTQVNIDDTTLRAPESMITGSDPVKGNIYGYTTSQIVDQLTEKTTVNGKVVMVGDGIITDQDRNSSGYWSLNGRSGVWDPKAMQFARSFQTQDQKSSLATINAGGITHKDALTLEYDASYSYGEKGSDGDYSIGYNCDGKNLGAKAACGPIFNSTGVLWSSFDPRFPLPQLPAFASTVQSDPSLLQYDGASLEKYKQSDARTALKLDARYDLGGFVDYVKAGVKYSKSERKYDKTKLWDGDIANTGNLAQSGLIERSLDSFLGGRYYYGAVLNRDKVTSAIDGAMKTTPVTYSEADQNGDDKHGSETIYAAYALANMKSENWEVVAGARIENTQVDNTSWINEDTKNGGVSHFANTKADYSNFLPSVTAVYRQSDNVVYRGAIWTSFSRPEYGNITRGESITRDKITKEIVAIARGNPDLKPAEALNFDLSAEYYPDSSSVVSVGLFHKAIKNFIFTNGSAVNADTKAGTIEITETKNGEDAKISGVELNLIKSFEGLAAPFDGFGVEANITVQTSEAETGLDYRKGDPITFIQAPNLIYNTSLTYQKYGFEGKLSYQYQGKYIEDLRDNAVDKWVQPNKSLDLHTRYNIRSGLSVDFDVQNILDGHRYYTTKGKSPSYQKDYMEPGRNFILRFAYSY</sequence>
<dbReference type="PATRIC" id="fig|1121022.4.peg.1857"/>
<dbReference type="InterPro" id="IPR036942">
    <property type="entry name" value="Beta-barrel_TonB_sf"/>
</dbReference>
<name>V4PVD8_9CAUL</name>
<evidence type="ECO:0000256" key="10">
    <source>
        <dbReference type="SAM" id="SignalP"/>
    </source>
</evidence>
<comment type="similarity">
    <text evidence="8 9">Belongs to the TonB-dependent receptor family.</text>
</comment>
<comment type="caution">
    <text evidence="13">The sequence shown here is derived from an EMBL/GenBank/DDBJ whole genome shotgun (WGS) entry which is preliminary data.</text>
</comment>
<accession>V4PVD8</accession>
<dbReference type="Pfam" id="PF07715">
    <property type="entry name" value="Plug"/>
    <property type="match status" value="1"/>
</dbReference>
<feature type="domain" description="TonB-dependent receptor-like beta-barrel" evidence="11">
    <location>
        <begin position="462"/>
        <end position="912"/>
    </location>
</feature>
<evidence type="ECO:0000256" key="2">
    <source>
        <dbReference type="ARBA" id="ARBA00022448"/>
    </source>
</evidence>
<dbReference type="CDD" id="cd01347">
    <property type="entry name" value="ligand_gated_channel"/>
    <property type="match status" value="1"/>
</dbReference>
<evidence type="ECO:0000256" key="5">
    <source>
        <dbReference type="ARBA" id="ARBA00023077"/>
    </source>
</evidence>
<feature type="chain" id="PRO_5004727483" description="TonB-denpendent receptor" evidence="10">
    <location>
        <begin position="19"/>
        <end position="947"/>
    </location>
</feature>
<evidence type="ECO:0000256" key="6">
    <source>
        <dbReference type="ARBA" id="ARBA00023136"/>
    </source>
</evidence>
<keyword evidence="5 9" id="KW-0798">TonB box</keyword>
<dbReference type="eggNOG" id="COG1629">
    <property type="taxonomic scope" value="Bacteria"/>
</dbReference>
<evidence type="ECO:0000256" key="9">
    <source>
        <dbReference type="RuleBase" id="RU003357"/>
    </source>
</evidence>
<dbReference type="PROSITE" id="PS52016">
    <property type="entry name" value="TONB_DEPENDENT_REC_3"/>
    <property type="match status" value="1"/>
</dbReference>
<dbReference type="PANTHER" id="PTHR40980:SF4">
    <property type="entry name" value="TONB-DEPENDENT RECEPTOR-LIKE BETA-BARREL DOMAIN-CONTAINING PROTEIN"/>
    <property type="match status" value="1"/>
</dbReference>
<dbReference type="InterPro" id="IPR000531">
    <property type="entry name" value="Beta-barrel_TonB"/>
</dbReference>
<dbReference type="GO" id="GO:0009279">
    <property type="term" value="C:cell outer membrane"/>
    <property type="evidence" value="ECO:0007669"/>
    <property type="project" value="UniProtKB-SubCell"/>
</dbReference>
<evidence type="ECO:0000313" key="14">
    <source>
        <dbReference type="Proteomes" id="UP000017837"/>
    </source>
</evidence>
<dbReference type="InterPro" id="IPR012910">
    <property type="entry name" value="Plug_dom"/>
</dbReference>
<keyword evidence="7 8" id="KW-0998">Cell outer membrane</keyword>
<evidence type="ECO:0000256" key="8">
    <source>
        <dbReference type="PROSITE-ProRule" id="PRU01360"/>
    </source>
</evidence>
<keyword evidence="14" id="KW-1185">Reference proteome</keyword>
<feature type="domain" description="TonB-dependent receptor plug" evidence="12">
    <location>
        <begin position="47"/>
        <end position="154"/>
    </location>
</feature>
<evidence type="ECO:0000259" key="12">
    <source>
        <dbReference type="Pfam" id="PF07715"/>
    </source>
</evidence>
<dbReference type="NCBIfam" id="TIGR01782">
    <property type="entry name" value="TonB-Xanth-Caul"/>
    <property type="match status" value="1"/>
</dbReference>
<dbReference type="SUPFAM" id="SSF56935">
    <property type="entry name" value="Porins"/>
    <property type="match status" value="1"/>
</dbReference>
<dbReference type="STRING" id="1121022.GCA_000376105_02377"/>
<dbReference type="Pfam" id="PF00593">
    <property type="entry name" value="TonB_dep_Rec_b-barrel"/>
    <property type="match status" value="1"/>
</dbReference>